<gene>
    <name evidence="2" type="ORF">GCM10009765_84200</name>
</gene>
<evidence type="ECO:0000256" key="1">
    <source>
        <dbReference type="SAM" id="MobiDB-lite"/>
    </source>
</evidence>
<organism evidence="2 3">
    <name type="scientific">Fodinicola feengrottensis</name>
    <dbReference type="NCBI Taxonomy" id="435914"/>
    <lineage>
        <taxon>Bacteria</taxon>
        <taxon>Bacillati</taxon>
        <taxon>Actinomycetota</taxon>
        <taxon>Actinomycetes</taxon>
        <taxon>Mycobacteriales</taxon>
        <taxon>Fodinicola</taxon>
    </lineage>
</organism>
<reference evidence="2 3" key="1">
    <citation type="journal article" date="2019" name="Int. J. Syst. Evol. Microbiol.">
        <title>The Global Catalogue of Microorganisms (GCM) 10K type strain sequencing project: providing services to taxonomists for standard genome sequencing and annotation.</title>
        <authorList>
            <consortium name="The Broad Institute Genomics Platform"/>
            <consortium name="The Broad Institute Genome Sequencing Center for Infectious Disease"/>
            <person name="Wu L."/>
            <person name="Ma J."/>
        </authorList>
    </citation>
    <scope>NUCLEOTIDE SEQUENCE [LARGE SCALE GENOMIC DNA]</scope>
    <source>
        <strain evidence="2 3">JCM 14718</strain>
    </source>
</reference>
<sequence length="134" mass="14587">MRLATATDAAFSFQRPGKPTRPAGLAVESKCIAIGKAQRTEERHPTNDRPGQAMAVKALPNECDKPQHDSYQVTAENKIELELIASWCGLAAGYQRLVGDARLRMPGTPGLKEIPNPQEIGKVEYAADQDDSDQ</sequence>
<comment type="caution">
    <text evidence="2">The sequence shown here is derived from an EMBL/GenBank/DDBJ whole genome shotgun (WGS) entry which is preliminary data.</text>
</comment>
<proteinExistence type="predicted"/>
<feature type="region of interest" description="Disordered" evidence="1">
    <location>
        <begin position="107"/>
        <end position="134"/>
    </location>
</feature>
<protein>
    <submittedName>
        <fullName evidence="2">Uncharacterized protein</fullName>
    </submittedName>
</protein>
<evidence type="ECO:0000313" key="2">
    <source>
        <dbReference type="EMBL" id="GAA1723360.1"/>
    </source>
</evidence>
<accession>A0ABN2JDH8</accession>
<dbReference type="EMBL" id="BAAANY010000057">
    <property type="protein sequence ID" value="GAA1723360.1"/>
    <property type="molecule type" value="Genomic_DNA"/>
</dbReference>
<dbReference type="Proteomes" id="UP001500618">
    <property type="component" value="Unassembled WGS sequence"/>
</dbReference>
<keyword evidence="3" id="KW-1185">Reference proteome</keyword>
<evidence type="ECO:0000313" key="3">
    <source>
        <dbReference type="Proteomes" id="UP001500618"/>
    </source>
</evidence>
<name>A0ABN2JDH8_9ACTN</name>